<feature type="region of interest" description="Disordered" evidence="1">
    <location>
        <begin position="1"/>
        <end position="92"/>
    </location>
</feature>
<feature type="compositionally biased region" description="Polar residues" evidence="1">
    <location>
        <begin position="33"/>
        <end position="44"/>
    </location>
</feature>
<keyword evidence="3" id="KW-1185">Reference proteome</keyword>
<protein>
    <submittedName>
        <fullName evidence="2">Uncharacterized protein</fullName>
    </submittedName>
</protein>
<accession>A0A917SZI7</accession>
<name>A0A917SZI7_9ACTN</name>
<dbReference type="Proteomes" id="UP000642070">
    <property type="component" value="Unassembled WGS sequence"/>
</dbReference>
<reference evidence="2" key="1">
    <citation type="journal article" date="2014" name="Int. J. Syst. Evol. Microbiol.">
        <title>Complete genome sequence of Corynebacterium casei LMG S-19264T (=DSM 44701T), isolated from a smear-ripened cheese.</title>
        <authorList>
            <consortium name="US DOE Joint Genome Institute (JGI-PGF)"/>
            <person name="Walter F."/>
            <person name="Albersmeier A."/>
            <person name="Kalinowski J."/>
            <person name="Ruckert C."/>
        </authorList>
    </citation>
    <scope>NUCLEOTIDE SEQUENCE</scope>
    <source>
        <strain evidence="2">JCM 19831</strain>
    </source>
</reference>
<reference evidence="2" key="2">
    <citation type="submission" date="2020-09" db="EMBL/GenBank/DDBJ databases">
        <authorList>
            <person name="Sun Q."/>
            <person name="Ohkuma M."/>
        </authorList>
    </citation>
    <scope>NUCLEOTIDE SEQUENCE</scope>
    <source>
        <strain evidence="2">JCM 19831</strain>
    </source>
</reference>
<sequence>MASARRRPFTSQYAPKNPRVPPSNPDRARYTVEITTRSNASGMTMRSYPPASACRTALPRVESPTRRAARATSRGFVRSMTASAGTSTLANV</sequence>
<dbReference type="AlphaFoldDB" id="A0A917SZI7"/>
<proteinExistence type="predicted"/>
<evidence type="ECO:0000256" key="1">
    <source>
        <dbReference type="SAM" id="MobiDB-lite"/>
    </source>
</evidence>
<gene>
    <name evidence="2" type="ORF">GCM10007977_001370</name>
</gene>
<feature type="compositionally biased region" description="Polar residues" evidence="1">
    <location>
        <begin position="80"/>
        <end position="92"/>
    </location>
</feature>
<dbReference type="EMBL" id="BMPI01000001">
    <property type="protein sequence ID" value="GGM03710.1"/>
    <property type="molecule type" value="Genomic_DNA"/>
</dbReference>
<organism evidence="2 3">
    <name type="scientific">Dactylosporangium sucinum</name>
    <dbReference type="NCBI Taxonomy" id="1424081"/>
    <lineage>
        <taxon>Bacteria</taxon>
        <taxon>Bacillati</taxon>
        <taxon>Actinomycetota</taxon>
        <taxon>Actinomycetes</taxon>
        <taxon>Micromonosporales</taxon>
        <taxon>Micromonosporaceae</taxon>
        <taxon>Dactylosporangium</taxon>
    </lineage>
</organism>
<comment type="caution">
    <text evidence="2">The sequence shown here is derived from an EMBL/GenBank/DDBJ whole genome shotgun (WGS) entry which is preliminary data.</text>
</comment>
<evidence type="ECO:0000313" key="2">
    <source>
        <dbReference type="EMBL" id="GGM03710.1"/>
    </source>
</evidence>
<evidence type="ECO:0000313" key="3">
    <source>
        <dbReference type="Proteomes" id="UP000642070"/>
    </source>
</evidence>